<sequence>MDITKIPQYELLEHHYVRELESEGYLMRHKKTGARVFILENDDNNKVFNIAFRTVPTDSTGVAHIIEHTVLCGSDRYPVKDPFVELAKGSLNTFLNAMTYSDKTMYPLASTNDKDFFNLMSVYMDGVFHPNITKERKIFEQEGWHYEMDSPDGELTYNGVVYNEMKGAFSSADEILGRQVKAALYPDTTYAYESGGDPEFITDLTYESYLEFYHTYYHPSNSYIYLYGDLDMEKALNWMDHEYLSHYEKKEIDSAVTLQKPFNKMKEISLCYAASEDDDEGTYFTWSKVVSNALDLEKYLAFQVLEYVLLDAPGAPLKQALLDAGIGVDIYGGFEDGILQPSFEVTTKGARQEQREVFVETIEATLRKLAEEGLQKRSLLAGLNSLQFRLKEGDFGRWPKGLMYGLDLFDSWLYDDNAAFLLLETQDAMDELYKKAEGSYFEQLIKECLIDNSFGVVAMAVPKVGLDAENEEKTAEKLRVYKDSLSKEEIEEIVRHTKELKEYQETPSTKEELETIPMLTRADIKRDVLPLYNEERSMDGVKVLFHEMSTKKIGYLELVFDADFADLSELPYLSLLKQILGVVAAGEYSYTELMDEVNIHTGGIDPGFVVLQPETGRPTVRFSFRIKAFYHELETAVNLTAKMMYQSDLANEKRLLEIIGETRSQLYERLKSAGHNTSIKRASSYHSESGYLNEIMTGISFYEFLNDLYDHFEERKGMIIEKLRAVSHQLFNKRALLVSFTADKEGYDVLEKAMDTLIRQMPDEPFVKADWNMPLEKKNEGICCASQIQFVGRTGNYKDAGLPFRGSLLVLQNILNYDYLWIRLRVKGGAYGCMSGFGRDGDCYMVSYLDPKLAETNEVYDKLPEYLEQFDQDERSMDRYVIGAISEMDIPKNPAALGVRGLTAYLSGITREQLQKERDEVIDTDAKEIRALVPYAKAVLSNNCLCVVGNENKIKENSSLFTTVRSL</sequence>
<dbReference type="AlphaFoldDB" id="A0AAE3E2D6"/>
<dbReference type="Pfam" id="PF05193">
    <property type="entry name" value="Peptidase_M16_C"/>
    <property type="match status" value="1"/>
</dbReference>
<dbReference type="PANTHER" id="PTHR43016">
    <property type="entry name" value="PRESEQUENCE PROTEASE"/>
    <property type="match status" value="1"/>
</dbReference>
<comment type="caution">
    <text evidence="3">The sequence shown here is derived from an EMBL/GenBank/DDBJ whole genome shotgun (WGS) entry which is preliminary data.</text>
</comment>
<keyword evidence="4" id="KW-1185">Reference proteome</keyword>
<organism evidence="3 4">
    <name type="scientific">Anthropogastromicrobium aceti</name>
    <dbReference type="NCBI Taxonomy" id="2981768"/>
    <lineage>
        <taxon>Bacteria</taxon>
        <taxon>Bacillati</taxon>
        <taxon>Bacillota</taxon>
        <taxon>Clostridia</taxon>
        <taxon>Lachnospirales</taxon>
        <taxon>Lachnospiraceae</taxon>
        <taxon>Anthropogastromicrobium</taxon>
    </lineage>
</organism>
<evidence type="ECO:0000256" key="1">
    <source>
        <dbReference type="SAM" id="Coils"/>
    </source>
</evidence>
<dbReference type="PANTHER" id="PTHR43016:SF13">
    <property type="entry name" value="PRESEQUENCE PROTEASE, MITOCHONDRIAL"/>
    <property type="match status" value="1"/>
</dbReference>
<dbReference type="EMBL" id="JAJEQN010000003">
    <property type="protein sequence ID" value="MCC2220444.1"/>
    <property type="molecule type" value="Genomic_DNA"/>
</dbReference>
<evidence type="ECO:0000313" key="4">
    <source>
        <dbReference type="Proteomes" id="UP001198200"/>
    </source>
</evidence>
<dbReference type="Pfam" id="PF00675">
    <property type="entry name" value="Peptidase_M16"/>
    <property type="match status" value="1"/>
</dbReference>
<dbReference type="InterPro" id="IPR007863">
    <property type="entry name" value="Peptidase_M16_C"/>
</dbReference>
<dbReference type="Pfam" id="PF08367">
    <property type="entry name" value="M16C_assoc"/>
    <property type="match status" value="1"/>
</dbReference>
<keyword evidence="1" id="KW-0175">Coiled coil</keyword>
<dbReference type="GO" id="GO:0004222">
    <property type="term" value="F:metalloendopeptidase activity"/>
    <property type="evidence" value="ECO:0007669"/>
    <property type="project" value="TreeGrafter"/>
</dbReference>
<proteinExistence type="predicted"/>
<dbReference type="GO" id="GO:0046872">
    <property type="term" value="F:metal ion binding"/>
    <property type="evidence" value="ECO:0007669"/>
    <property type="project" value="InterPro"/>
</dbReference>
<accession>A0AAE3E2D6</accession>
<dbReference type="InterPro" id="IPR013578">
    <property type="entry name" value="Peptidase_M16C_assoc"/>
</dbReference>
<feature type="domain" description="Peptidase M16C associated" evidence="2">
    <location>
        <begin position="460"/>
        <end position="708"/>
    </location>
</feature>
<feature type="coiled-coil region" evidence="1">
    <location>
        <begin position="468"/>
        <end position="506"/>
    </location>
</feature>
<dbReference type="GO" id="GO:0016485">
    <property type="term" value="P:protein processing"/>
    <property type="evidence" value="ECO:0007669"/>
    <property type="project" value="TreeGrafter"/>
</dbReference>
<gene>
    <name evidence="3" type="ORF">LKD48_02105</name>
</gene>
<dbReference type="SMART" id="SM01264">
    <property type="entry name" value="M16C_associated"/>
    <property type="match status" value="1"/>
</dbReference>
<evidence type="ECO:0000259" key="2">
    <source>
        <dbReference type="SMART" id="SM01264"/>
    </source>
</evidence>
<name>A0AAE3E2D6_9FIRM</name>
<dbReference type="InterPro" id="IPR011765">
    <property type="entry name" value="Pept_M16_N"/>
</dbReference>
<dbReference type="SUPFAM" id="SSF63411">
    <property type="entry name" value="LuxS/MPP-like metallohydrolase"/>
    <property type="match status" value="4"/>
</dbReference>
<evidence type="ECO:0000313" key="3">
    <source>
        <dbReference type="EMBL" id="MCC2220444.1"/>
    </source>
</evidence>
<dbReference type="FunFam" id="3.30.830.10:FF:000034">
    <property type="entry name" value="presequence protease 1, chloroplastic/mitochondrial"/>
    <property type="match status" value="1"/>
</dbReference>
<dbReference type="InterPro" id="IPR011249">
    <property type="entry name" value="Metalloenz_LuxS/M16"/>
</dbReference>
<dbReference type="Pfam" id="PF22516">
    <property type="entry name" value="PreP_C"/>
    <property type="match status" value="1"/>
</dbReference>
<dbReference type="Gene3D" id="3.30.830.10">
    <property type="entry name" value="Metalloenzyme, LuxS/M16 peptidase-like"/>
    <property type="match status" value="4"/>
</dbReference>
<protein>
    <submittedName>
        <fullName evidence="3">Insulinase family protein</fullName>
    </submittedName>
</protein>
<dbReference type="RefSeq" id="WP_308731028.1">
    <property type="nucleotide sequence ID" value="NZ_JAJEQN010000003.1"/>
</dbReference>
<dbReference type="Proteomes" id="UP001198200">
    <property type="component" value="Unassembled WGS sequence"/>
</dbReference>
<reference evidence="3 4" key="1">
    <citation type="submission" date="2021-10" db="EMBL/GenBank/DDBJ databases">
        <title>Anaerobic single-cell dispensing facilitates the cultivation of human gut bacteria.</title>
        <authorList>
            <person name="Afrizal A."/>
        </authorList>
    </citation>
    <scope>NUCLEOTIDE SEQUENCE [LARGE SCALE GENOMIC DNA]</scope>
    <source>
        <strain evidence="3 4">CLA-AA-H224</strain>
    </source>
</reference>
<dbReference type="InterPro" id="IPR055130">
    <property type="entry name" value="PreP_C"/>
</dbReference>